<evidence type="ECO:0000256" key="6">
    <source>
        <dbReference type="ARBA" id="ARBA00047615"/>
    </source>
</evidence>
<name>A0A0M2RA14_9PROT</name>
<keyword evidence="2 8" id="KW-0808">Transferase</keyword>
<dbReference type="InterPro" id="IPR011994">
    <property type="entry name" value="Cytidylate_kinase_dom"/>
</dbReference>
<evidence type="ECO:0000256" key="8">
    <source>
        <dbReference type="HAMAP-Rule" id="MF_00238"/>
    </source>
</evidence>
<protein>
    <recommendedName>
        <fullName evidence="8">Cytidylate kinase</fullName>
        <shortName evidence="8">CK</shortName>
        <ecNumber evidence="8">2.7.4.25</ecNumber>
    </recommendedName>
    <alternativeName>
        <fullName evidence="8">Cytidine monophosphate kinase</fullName>
        <shortName evidence="8">CMP kinase</shortName>
    </alternativeName>
</protein>
<dbReference type="EMBL" id="LANI01000005">
    <property type="protein sequence ID" value="KKJ77269.1"/>
    <property type="molecule type" value="Genomic_DNA"/>
</dbReference>
<dbReference type="GO" id="GO:0036431">
    <property type="term" value="F:dCMP kinase activity"/>
    <property type="evidence" value="ECO:0007669"/>
    <property type="project" value="InterPro"/>
</dbReference>
<dbReference type="EC" id="2.7.4.25" evidence="8"/>
<dbReference type="Proteomes" id="UP000034491">
    <property type="component" value="Unassembled WGS sequence"/>
</dbReference>
<keyword evidence="5 8" id="KW-0067">ATP-binding</keyword>
<dbReference type="Pfam" id="PF02224">
    <property type="entry name" value="Cytidylate_kin"/>
    <property type="match status" value="1"/>
</dbReference>
<dbReference type="AlphaFoldDB" id="A0A0M2RA14"/>
<sequence>MDKKEKTLPVIAIDGPVASGKGTLARRLAATINFAYLDTGSLYRAVASLILERGSDPNDSVVAAKVADSFTADDINRSDLRDEKVGQAASIVAANQEVRKSLLEFQRNFAKAPPNNHLGAVLDGRDIGTVVCPDAEIKLFISATPEVRAKRRHKELLDRGDESIYARVLEDLRERDERDRNRATAPLRAAEDAVTLDTSDMDADKAFEVAKSLVSERLSL</sequence>
<dbReference type="CDD" id="cd02020">
    <property type="entry name" value="CMPK"/>
    <property type="match status" value="1"/>
</dbReference>
<dbReference type="PATRIC" id="fig|1549748.8.peg.3938"/>
<dbReference type="NCBIfam" id="TIGR00017">
    <property type="entry name" value="cmk"/>
    <property type="match status" value="1"/>
</dbReference>
<comment type="catalytic activity">
    <reaction evidence="6 8">
        <text>dCMP + ATP = dCDP + ADP</text>
        <dbReference type="Rhea" id="RHEA:25094"/>
        <dbReference type="ChEBI" id="CHEBI:30616"/>
        <dbReference type="ChEBI" id="CHEBI:57566"/>
        <dbReference type="ChEBI" id="CHEBI:58593"/>
        <dbReference type="ChEBI" id="CHEBI:456216"/>
        <dbReference type="EC" id="2.7.4.25"/>
    </reaction>
</comment>
<feature type="domain" description="Cytidylate kinase" evidence="9">
    <location>
        <begin position="11"/>
        <end position="208"/>
    </location>
</feature>
<evidence type="ECO:0000256" key="1">
    <source>
        <dbReference type="ARBA" id="ARBA00009427"/>
    </source>
</evidence>
<evidence type="ECO:0000313" key="10">
    <source>
        <dbReference type="EMBL" id="KKJ77269.1"/>
    </source>
</evidence>
<evidence type="ECO:0000259" key="9">
    <source>
        <dbReference type="Pfam" id="PF02224"/>
    </source>
</evidence>
<dbReference type="InterPro" id="IPR027417">
    <property type="entry name" value="P-loop_NTPase"/>
</dbReference>
<dbReference type="SUPFAM" id="SSF52540">
    <property type="entry name" value="P-loop containing nucleoside triphosphate hydrolases"/>
    <property type="match status" value="1"/>
</dbReference>
<comment type="subcellular location">
    <subcellularLocation>
        <location evidence="8">Cytoplasm</location>
    </subcellularLocation>
</comment>
<reference evidence="10 11" key="1">
    <citation type="submission" date="2015-03" db="EMBL/GenBank/DDBJ databases">
        <title>Genome sequence of Kiloniella sp. P1-1, isolated from the gut microflora of Pacific white shrimp, Penaeus vannamei.</title>
        <authorList>
            <person name="Shao Z."/>
            <person name="Wang L."/>
            <person name="Li X."/>
        </authorList>
    </citation>
    <scope>NUCLEOTIDE SEQUENCE [LARGE SCALE GENOMIC DNA]</scope>
    <source>
        <strain evidence="10 11">P1-1</strain>
    </source>
</reference>
<comment type="caution">
    <text evidence="10">The sequence shown here is derived from an EMBL/GenBank/DDBJ whole genome shotgun (WGS) entry which is preliminary data.</text>
</comment>
<evidence type="ECO:0000256" key="3">
    <source>
        <dbReference type="ARBA" id="ARBA00022741"/>
    </source>
</evidence>
<accession>A0A0M2RA14</accession>
<dbReference type="GO" id="GO:0005524">
    <property type="term" value="F:ATP binding"/>
    <property type="evidence" value="ECO:0007669"/>
    <property type="project" value="UniProtKB-UniRule"/>
</dbReference>
<gene>
    <name evidence="8" type="primary">cmk</name>
    <name evidence="10" type="ORF">WH95_09565</name>
</gene>
<dbReference type="GO" id="GO:0005737">
    <property type="term" value="C:cytoplasm"/>
    <property type="evidence" value="ECO:0007669"/>
    <property type="project" value="UniProtKB-SubCell"/>
</dbReference>
<evidence type="ECO:0000256" key="4">
    <source>
        <dbReference type="ARBA" id="ARBA00022777"/>
    </source>
</evidence>
<evidence type="ECO:0000313" key="11">
    <source>
        <dbReference type="Proteomes" id="UP000034491"/>
    </source>
</evidence>
<keyword evidence="3 8" id="KW-0547">Nucleotide-binding</keyword>
<dbReference type="GO" id="GO:0036430">
    <property type="term" value="F:CMP kinase activity"/>
    <property type="evidence" value="ECO:0007669"/>
    <property type="project" value="RHEA"/>
</dbReference>
<comment type="catalytic activity">
    <reaction evidence="7 8">
        <text>CMP + ATP = CDP + ADP</text>
        <dbReference type="Rhea" id="RHEA:11600"/>
        <dbReference type="ChEBI" id="CHEBI:30616"/>
        <dbReference type="ChEBI" id="CHEBI:58069"/>
        <dbReference type="ChEBI" id="CHEBI:60377"/>
        <dbReference type="ChEBI" id="CHEBI:456216"/>
        <dbReference type="EC" id="2.7.4.25"/>
    </reaction>
</comment>
<proteinExistence type="inferred from homology"/>
<evidence type="ECO:0000256" key="7">
    <source>
        <dbReference type="ARBA" id="ARBA00048478"/>
    </source>
</evidence>
<keyword evidence="8" id="KW-0963">Cytoplasm</keyword>
<dbReference type="Gene3D" id="3.40.50.300">
    <property type="entry name" value="P-loop containing nucleotide triphosphate hydrolases"/>
    <property type="match status" value="1"/>
</dbReference>
<organism evidence="10 11">
    <name type="scientific">Kiloniella litopenaei</name>
    <dbReference type="NCBI Taxonomy" id="1549748"/>
    <lineage>
        <taxon>Bacteria</taxon>
        <taxon>Pseudomonadati</taxon>
        <taxon>Pseudomonadota</taxon>
        <taxon>Alphaproteobacteria</taxon>
        <taxon>Rhodospirillales</taxon>
        <taxon>Kiloniellaceae</taxon>
        <taxon>Kiloniella</taxon>
    </lineage>
</organism>
<keyword evidence="11" id="KW-1185">Reference proteome</keyword>
<dbReference type="InterPro" id="IPR003136">
    <property type="entry name" value="Cytidylate_kin"/>
</dbReference>
<comment type="similarity">
    <text evidence="1 8">Belongs to the cytidylate kinase family. Type 1 subfamily.</text>
</comment>
<dbReference type="STRING" id="1549748.WH95_09565"/>
<keyword evidence="4 8" id="KW-0418">Kinase</keyword>
<evidence type="ECO:0000256" key="2">
    <source>
        <dbReference type="ARBA" id="ARBA00022679"/>
    </source>
</evidence>
<evidence type="ECO:0000256" key="5">
    <source>
        <dbReference type="ARBA" id="ARBA00022840"/>
    </source>
</evidence>
<dbReference type="HAMAP" id="MF_00238">
    <property type="entry name" value="Cytidyl_kinase_type1"/>
    <property type="match status" value="1"/>
</dbReference>
<feature type="binding site" evidence="8">
    <location>
        <begin position="15"/>
        <end position="23"/>
    </location>
    <ligand>
        <name>ATP</name>
        <dbReference type="ChEBI" id="CHEBI:30616"/>
    </ligand>
</feature>
<dbReference type="GO" id="GO:0006220">
    <property type="term" value="P:pyrimidine nucleotide metabolic process"/>
    <property type="evidence" value="ECO:0007669"/>
    <property type="project" value="UniProtKB-UniRule"/>
</dbReference>